<dbReference type="EMBL" id="DF846442">
    <property type="protein sequence ID" value="GAT50392.1"/>
    <property type="molecule type" value="Genomic_DNA"/>
</dbReference>
<evidence type="ECO:0000259" key="1">
    <source>
        <dbReference type="PROSITE" id="PS50097"/>
    </source>
</evidence>
<dbReference type="Proteomes" id="UP000815677">
    <property type="component" value="Unassembled WGS sequence"/>
</dbReference>
<feature type="domain" description="BTB" evidence="1">
    <location>
        <begin position="22"/>
        <end position="86"/>
    </location>
</feature>
<dbReference type="Gene3D" id="3.30.710.10">
    <property type="entry name" value="Potassium Channel Kv1.1, Chain A"/>
    <property type="match status" value="1"/>
</dbReference>
<keyword evidence="3" id="KW-1185">Reference proteome</keyword>
<evidence type="ECO:0000313" key="3">
    <source>
        <dbReference type="Proteomes" id="UP000815677"/>
    </source>
</evidence>
<dbReference type="PROSITE" id="PS50097">
    <property type="entry name" value="BTB"/>
    <property type="match status" value="1"/>
</dbReference>
<protein>
    <recommendedName>
        <fullName evidence="1">BTB domain-containing protein</fullName>
    </recommendedName>
</protein>
<name>A0ABQ0LIQ6_MYCCL</name>
<reference evidence="2" key="1">
    <citation type="submission" date="2014-09" db="EMBL/GenBank/DDBJ databases">
        <title>Genome sequence of the luminous mushroom Mycena chlorophos for searching fungal bioluminescence genes.</title>
        <authorList>
            <person name="Tanaka Y."/>
            <person name="Kasuga D."/>
            <person name="Oba Y."/>
            <person name="Hase S."/>
            <person name="Sato K."/>
            <person name="Oba Y."/>
            <person name="Sakakibara Y."/>
        </authorList>
    </citation>
    <scope>NUCLEOTIDE SEQUENCE</scope>
</reference>
<evidence type="ECO:0000313" key="2">
    <source>
        <dbReference type="EMBL" id="GAT50392.1"/>
    </source>
</evidence>
<sequence length="324" mass="36994">MDVDTEAIQRLIRCPDLWFNDCGLVIRADDTVFRVSRDFMAAQSPIFRDMLALPTPDNAELYEGCPMVTLPDSKDDVTVFLKALVYHDFFSPNVGENSSSVLAGVLRLSHKYEVASLLRRAVVHISTLFPTTLAGWQVRHANQSVWEPLVAGGDVIVLARQLSMDWLLPFAFYETCRVARELYMLDPDTKIARDDVYRWVLGCRILPDEVSKMLSFLWDPIEQCEFIHFDLPGSTPCTTHRLSVRRKAERNRIFSTTDSLRGPLEIWIDKHWSSITGKVCPSCLTEMKERHATAQQDFWSRLPAIFDLPSWDELEKLKAAALAV</sequence>
<organism evidence="2 3">
    <name type="scientific">Mycena chlorophos</name>
    <name type="common">Agaric fungus</name>
    <name type="synonym">Agaricus chlorophos</name>
    <dbReference type="NCBI Taxonomy" id="658473"/>
    <lineage>
        <taxon>Eukaryota</taxon>
        <taxon>Fungi</taxon>
        <taxon>Dikarya</taxon>
        <taxon>Basidiomycota</taxon>
        <taxon>Agaricomycotina</taxon>
        <taxon>Agaricomycetes</taxon>
        <taxon>Agaricomycetidae</taxon>
        <taxon>Agaricales</taxon>
        <taxon>Marasmiineae</taxon>
        <taxon>Mycenaceae</taxon>
        <taxon>Mycena</taxon>
    </lineage>
</organism>
<gene>
    <name evidence="2" type="ORF">MCHLO_07638</name>
</gene>
<dbReference type="InterPro" id="IPR011333">
    <property type="entry name" value="SKP1/BTB/POZ_sf"/>
</dbReference>
<dbReference type="SUPFAM" id="SSF54695">
    <property type="entry name" value="POZ domain"/>
    <property type="match status" value="1"/>
</dbReference>
<dbReference type="InterPro" id="IPR000210">
    <property type="entry name" value="BTB/POZ_dom"/>
</dbReference>
<dbReference type="CDD" id="cd18186">
    <property type="entry name" value="BTB_POZ_ZBTB_KLHL-like"/>
    <property type="match status" value="1"/>
</dbReference>
<proteinExistence type="predicted"/>
<accession>A0ABQ0LIQ6</accession>